<keyword evidence="6 11" id="KW-0732">Signal</keyword>
<dbReference type="PANTHER" id="PTHR34501:SF9">
    <property type="entry name" value="MAJOR OUTER MEMBRANE PROTEIN P.IA"/>
    <property type="match status" value="1"/>
</dbReference>
<evidence type="ECO:0000256" key="1">
    <source>
        <dbReference type="ARBA" id="ARBA00004571"/>
    </source>
</evidence>
<feature type="signal peptide" evidence="11">
    <location>
        <begin position="1"/>
        <end position="23"/>
    </location>
</feature>
<dbReference type="CDD" id="cd00342">
    <property type="entry name" value="gram_neg_porins"/>
    <property type="match status" value="1"/>
</dbReference>
<dbReference type="AlphaFoldDB" id="A0A367PK99"/>
<comment type="subcellular location">
    <subcellularLocation>
        <location evidence="1">Cell outer membrane</location>
        <topology evidence="1">Multi-pass membrane protein</topology>
    </subcellularLocation>
</comment>
<evidence type="ECO:0000256" key="7">
    <source>
        <dbReference type="ARBA" id="ARBA00023065"/>
    </source>
</evidence>
<comment type="caution">
    <text evidence="13">The sequence shown here is derived from an EMBL/GenBank/DDBJ whole genome shotgun (WGS) entry which is preliminary data.</text>
</comment>
<keyword evidence="5" id="KW-0812">Transmembrane</keyword>
<evidence type="ECO:0000256" key="5">
    <source>
        <dbReference type="ARBA" id="ARBA00022692"/>
    </source>
</evidence>
<evidence type="ECO:0000256" key="8">
    <source>
        <dbReference type="ARBA" id="ARBA00023114"/>
    </source>
</evidence>
<keyword evidence="10" id="KW-0998">Cell outer membrane</keyword>
<evidence type="ECO:0000256" key="11">
    <source>
        <dbReference type="SAM" id="SignalP"/>
    </source>
</evidence>
<dbReference type="InterPro" id="IPR033900">
    <property type="entry name" value="Gram_neg_porin_domain"/>
</dbReference>
<sequence length="355" mass="36938">MKTSGKCAIAASMGCLLAATAQAQALAQSSVTLYGVMDAGVEYVSHAGTNGSGTAYRVTSGNTAASRWGMRGKEAVGADMSAIFVLESGFLTDTGMAGFGGRLFGRQAFVGITGPWGQVTLGRQNNILFDFFIPFDANRYAPYSVLAHDAQFAGRADNAIKYTGNFGELTISGLYSAGYDSTIANGGEVPGAPRVGQEIGAGASYTVGKFGLAFAYEQRRGTSTATAGNVERRYAAGLLYTSGPFTAEAGYRFLQNGLGAPASRSHLYWLGGAYAARPALTLRAGIYRTDNRASADDATSYVLQAAYNLSKRTELYVNASYMDNAGRSTLGVASATKVAPGVGQTGLAAGMKHIF</sequence>
<keyword evidence="9" id="KW-0472">Membrane</keyword>
<reference evidence="13 14" key="1">
    <citation type="submission" date="2018-04" db="EMBL/GenBank/DDBJ databases">
        <title>Cupriavidus necator CR12 genome sequencing and assembly.</title>
        <authorList>
            <person name="Ben Fekih I."/>
            <person name="Mazhar H.S."/>
            <person name="Bello S.K."/>
            <person name="Rensing C."/>
        </authorList>
    </citation>
    <scope>NUCLEOTIDE SEQUENCE [LARGE SCALE GENOMIC DNA]</scope>
    <source>
        <strain evidence="13 14">CR12</strain>
    </source>
</reference>
<evidence type="ECO:0000256" key="6">
    <source>
        <dbReference type="ARBA" id="ARBA00022729"/>
    </source>
</evidence>
<evidence type="ECO:0000259" key="12">
    <source>
        <dbReference type="Pfam" id="PF13609"/>
    </source>
</evidence>
<dbReference type="PRINTS" id="PR00182">
    <property type="entry name" value="ECOLNEIPORIN"/>
</dbReference>
<dbReference type="Proteomes" id="UP000253501">
    <property type="component" value="Unassembled WGS sequence"/>
</dbReference>
<evidence type="ECO:0000313" key="13">
    <source>
        <dbReference type="EMBL" id="RCJ08329.1"/>
    </source>
</evidence>
<keyword evidence="8" id="KW-0626">Porin</keyword>
<dbReference type="EMBL" id="QDHA01000026">
    <property type="protein sequence ID" value="RCJ08329.1"/>
    <property type="molecule type" value="Genomic_DNA"/>
</dbReference>
<evidence type="ECO:0000313" key="14">
    <source>
        <dbReference type="Proteomes" id="UP000253501"/>
    </source>
</evidence>
<dbReference type="RefSeq" id="WP_114132135.1">
    <property type="nucleotide sequence ID" value="NZ_CP068436.1"/>
</dbReference>
<dbReference type="GO" id="GO:0009279">
    <property type="term" value="C:cell outer membrane"/>
    <property type="evidence" value="ECO:0007669"/>
    <property type="project" value="UniProtKB-SubCell"/>
</dbReference>
<dbReference type="PANTHER" id="PTHR34501">
    <property type="entry name" value="PROTEIN YDDL-RELATED"/>
    <property type="match status" value="1"/>
</dbReference>
<keyword evidence="4" id="KW-1134">Transmembrane beta strand</keyword>
<proteinExistence type="predicted"/>
<accession>A0A367PK99</accession>
<dbReference type="SUPFAM" id="SSF56935">
    <property type="entry name" value="Porins"/>
    <property type="match status" value="1"/>
</dbReference>
<dbReference type="GO" id="GO:0015288">
    <property type="term" value="F:porin activity"/>
    <property type="evidence" value="ECO:0007669"/>
    <property type="project" value="UniProtKB-KW"/>
</dbReference>
<dbReference type="Pfam" id="PF13609">
    <property type="entry name" value="Porin_4"/>
    <property type="match status" value="1"/>
</dbReference>
<comment type="subunit">
    <text evidence="2">Homotrimer.</text>
</comment>
<gene>
    <name evidence="13" type="ORF">DDK22_11925</name>
</gene>
<dbReference type="GO" id="GO:0034220">
    <property type="term" value="P:monoatomic ion transmembrane transport"/>
    <property type="evidence" value="ECO:0007669"/>
    <property type="project" value="InterPro"/>
</dbReference>
<dbReference type="InterPro" id="IPR023614">
    <property type="entry name" value="Porin_dom_sf"/>
</dbReference>
<name>A0A367PK99_CUPNE</name>
<evidence type="ECO:0000256" key="3">
    <source>
        <dbReference type="ARBA" id="ARBA00022448"/>
    </source>
</evidence>
<dbReference type="InterPro" id="IPR050298">
    <property type="entry name" value="Gram-neg_bact_OMP"/>
</dbReference>
<evidence type="ECO:0000256" key="4">
    <source>
        <dbReference type="ARBA" id="ARBA00022452"/>
    </source>
</evidence>
<keyword evidence="3" id="KW-0813">Transport</keyword>
<protein>
    <submittedName>
        <fullName evidence="13">Porin</fullName>
    </submittedName>
</protein>
<evidence type="ECO:0000256" key="9">
    <source>
        <dbReference type="ARBA" id="ARBA00023136"/>
    </source>
</evidence>
<evidence type="ECO:0000256" key="10">
    <source>
        <dbReference type="ARBA" id="ARBA00023237"/>
    </source>
</evidence>
<dbReference type="GO" id="GO:0046930">
    <property type="term" value="C:pore complex"/>
    <property type="evidence" value="ECO:0007669"/>
    <property type="project" value="UniProtKB-KW"/>
</dbReference>
<evidence type="ECO:0000256" key="2">
    <source>
        <dbReference type="ARBA" id="ARBA00011233"/>
    </source>
</evidence>
<dbReference type="Gene3D" id="2.40.160.10">
    <property type="entry name" value="Porin"/>
    <property type="match status" value="1"/>
</dbReference>
<feature type="domain" description="Porin" evidence="12">
    <location>
        <begin position="16"/>
        <end position="325"/>
    </location>
</feature>
<keyword evidence="7" id="KW-0406">Ion transport</keyword>
<dbReference type="InterPro" id="IPR001702">
    <property type="entry name" value="Porin_Gram-ve"/>
</dbReference>
<organism evidence="13 14">
    <name type="scientific">Cupriavidus necator</name>
    <name type="common">Alcaligenes eutrophus</name>
    <name type="synonym">Ralstonia eutropha</name>
    <dbReference type="NCBI Taxonomy" id="106590"/>
    <lineage>
        <taxon>Bacteria</taxon>
        <taxon>Pseudomonadati</taxon>
        <taxon>Pseudomonadota</taxon>
        <taxon>Betaproteobacteria</taxon>
        <taxon>Burkholderiales</taxon>
        <taxon>Burkholderiaceae</taxon>
        <taxon>Cupriavidus</taxon>
    </lineage>
</organism>
<feature type="chain" id="PRO_5016817721" evidence="11">
    <location>
        <begin position="24"/>
        <end position="355"/>
    </location>
</feature>